<proteinExistence type="predicted"/>
<dbReference type="EMBL" id="LAZR01015271">
    <property type="protein sequence ID" value="KKM13889.1"/>
    <property type="molecule type" value="Genomic_DNA"/>
</dbReference>
<protein>
    <submittedName>
        <fullName evidence="1">Uncharacterized protein</fullName>
    </submittedName>
</protein>
<gene>
    <name evidence="1" type="ORF">LCGC14_1711610</name>
</gene>
<sequence length="216" mass="24142">MNRIKCTFKGHCGNKMEGEYCSNVPSISCSWQEPQPDQDKIECKFEDWDDTVLPRPACHCMKRKDVDCANVPDDVESCPDYEPKPQPDQDEIERDKISKSNAIGMGLIPPDRSRLLTVDQMDKLLYPRGQGKWAVAKAQLAKDEADKVVEVGVAYTAGFNKGLEHSQARIEALIEEIEGKSTHQATNMFGISLDKETWDGIKANHCKANPTSEVEG</sequence>
<comment type="caution">
    <text evidence="1">The sequence shown here is derived from an EMBL/GenBank/DDBJ whole genome shotgun (WGS) entry which is preliminary data.</text>
</comment>
<dbReference type="AlphaFoldDB" id="A0A0F9I2I7"/>
<evidence type="ECO:0000313" key="1">
    <source>
        <dbReference type="EMBL" id="KKM13889.1"/>
    </source>
</evidence>
<name>A0A0F9I2I7_9ZZZZ</name>
<reference evidence="1" key="1">
    <citation type="journal article" date="2015" name="Nature">
        <title>Complex archaea that bridge the gap between prokaryotes and eukaryotes.</title>
        <authorList>
            <person name="Spang A."/>
            <person name="Saw J.H."/>
            <person name="Jorgensen S.L."/>
            <person name="Zaremba-Niedzwiedzka K."/>
            <person name="Martijn J."/>
            <person name="Lind A.E."/>
            <person name="van Eijk R."/>
            <person name="Schleper C."/>
            <person name="Guy L."/>
            <person name="Ettema T.J."/>
        </authorList>
    </citation>
    <scope>NUCLEOTIDE SEQUENCE</scope>
</reference>
<accession>A0A0F9I2I7</accession>
<organism evidence="1">
    <name type="scientific">marine sediment metagenome</name>
    <dbReference type="NCBI Taxonomy" id="412755"/>
    <lineage>
        <taxon>unclassified sequences</taxon>
        <taxon>metagenomes</taxon>
        <taxon>ecological metagenomes</taxon>
    </lineage>
</organism>